<evidence type="ECO:0000256" key="1">
    <source>
        <dbReference type="SAM" id="Coils"/>
    </source>
</evidence>
<evidence type="ECO:0000313" key="5">
    <source>
        <dbReference type="Proteomes" id="UP000001645"/>
    </source>
</evidence>
<feature type="region of interest" description="Disordered" evidence="2">
    <location>
        <begin position="493"/>
        <end position="515"/>
    </location>
</feature>
<feature type="compositionally biased region" description="Polar residues" evidence="2">
    <location>
        <begin position="434"/>
        <end position="450"/>
    </location>
</feature>
<dbReference type="Bgee" id="ENSMGAG00000011493">
    <property type="expression patterns" value="Expressed in bursa of Fabricius and 17 other cell types or tissues"/>
</dbReference>
<feature type="region of interest" description="Disordered" evidence="2">
    <location>
        <begin position="111"/>
        <end position="140"/>
    </location>
</feature>
<feature type="compositionally biased region" description="Acidic residues" evidence="2">
    <location>
        <begin position="1758"/>
        <end position="1767"/>
    </location>
</feature>
<feature type="compositionally biased region" description="Polar residues" evidence="2">
    <location>
        <begin position="615"/>
        <end position="624"/>
    </location>
</feature>
<feature type="region of interest" description="Disordered" evidence="2">
    <location>
        <begin position="1739"/>
        <end position="1775"/>
    </location>
</feature>
<feature type="coiled-coil region" evidence="1">
    <location>
        <begin position="865"/>
        <end position="899"/>
    </location>
</feature>
<dbReference type="PANTHER" id="PTHR14164">
    <property type="entry name" value="PERICENTRIOLAR MATERIAL 1-RELATED"/>
    <property type="match status" value="1"/>
</dbReference>
<feature type="compositionally biased region" description="Basic and acidic residues" evidence="2">
    <location>
        <begin position="1225"/>
        <end position="1239"/>
    </location>
</feature>
<dbReference type="Ensembl" id="ENSMGAT00000036872.1">
    <property type="protein sequence ID" value="ENSMGAP00000030684.1"/>
    <property type="gene ID" value="ENSMGAG00000011493.3"/>
</dbReference>
<dbReference type="GO" id="GO:0036064">
    <property type="term" value="C:ciliary basal body"/>
    <property type="evidence" value="ECO:0007669"/>
    <property type="project" value="TreeGrafter"/>
</dbReference>
<feature type="domain" description="Pericentriolar material 1 protein C-terminal" evidence="3">
    <location>
        <begin position="1739"/>
        <end position="1980"/>
    </location>
</feature>
<feature type="coiled-coil region" evidence="1">
    <location>
        <begin position="331"/>
        <end position="358"/>
    </location>
</feature>
<proteinExistence type="predicted"/>
<feature type="region of interest" description="Disordered" evidence="2">
    <location>
        <begin position="584"/>
        <end position="643"/>
    </location>
</feature>
<feature type="compositionally biased region" description="Low complexity" evidence="2">
    <location>
        <begin position="625"/>
        <end position="636"/>
    </location>
</feature>
<feature type="region of interest" description="Disordered" evidence="2">
    <location>
        <begin position="906"/>
        <end position="969"/>
    </location>
</feature>
<dbReference type="InterPro" id="IPR024138">
    <property type="entry name" value="Pericentriolar_Pcm1"/>
</dbReference>
<keyword evidence="5" id="KW-1185">Reference proteome</keyword>
<dbReference type="GO" id="GO:0034454">
    <property type="term" value="P:microtubule anchoring at centrosome"/>
    <property type="evidence" value="ECO:0007669"/>
    <property type="project" value="InterPro"/>
</dbReference>
<reference evidence="4" key="2">
    <citation type="submission" date="2025-08" db="UniProtKB">
        <authorList>
            <consortium name="Ensembl"/>
        </authorList>
    </citation>
    <scope>IDENTIFICATION</scope>
</reference>
<evidence type="ECO:0000313" key="4">
    <source>
        <dbReference type="Ensembl" id="ENSMGAP00000030684.1"/>
    </source>
</evidence>
<protein>
    <recommendedName>
        <fullName evidence="3">Pericentriolar material 1 protein C-terminal domain-containing protein</fullName>
    </recommendedName>
</protein>
<feature type="compositionally biased region" description="Polar residues" evidence="2">
    <location>
        <begin position="1186"/>
        <end position="1204"/>
    </location>
</feature>
<feature type="region of interest" description="Disordered" evidence="2">
    <location>
        <begin position="1113"/>
        <end position="1141"/>
    </location>
</feature>
<feature type="compositionally biased region" description="Acidic residues" evidence="2">
    <location>
        <begin position="596"/>
        <end position="606"/>
    </location>
</feature>
<dbReference type="GeneTree" id="ENSGT00390000006641"/>
<feature type="coiled-coil region" evidence="1">
    <location>
        <begin position="1018"/>
        <end position="1045"/>
    </location>
</feature>
<feature type="region of interest" description="Disordered" evidence="2">
    <location>
        <begin position="1183"/>
        <end position="1348"/>
    </location>
</feature>
<dbReference type="Proteomes" id="UP000001645">
    <property type="component" value="Chromosome 4"/>
</dbReference>
<feature type="compositionally biased region" description="Basic and acidic residues" evidence="2">
    <location>
        <begin position="1273"/>
        <end position="1284"/>
    </location>
</feature>
<feature type="coiled-coil region" evidence="1">
    <location>
        <begin position="796"/>
        <end position="833"/>
    </location>
</feature>
<feature type="domain" description="Pericentriolar material 1 protein C-terminal" evidence="3">
    <location>
        <begin position="1400"/>
        <end position="1737"/>
    </location>
</feature>
<feature type="compositionally biased region" description="Acidic residues" evidence="2">
    <location>
        <begin position="1789"/>
        <end position="1804"/>
    </location>
</feature>
<feature type="compositionally biased region" description="Polar residues" evidence="2">
    <location>
        <begin position="1263"/>
        <end position="1272"/>
    </location>
</feature>
<sequence>MATGGGPFEEGMNDQDLPSWSNESLDDRLNNTDWGSQQKKANRSSEKNKKKLGGEAETRLTNDISPESSPGMGRRKTRTPHTFPHARYVTQMSVPEQAELERLKQRINFSDLDQRSIGSDSQGRATAANNKRQLNENKKPFNFLSLQINTNKSKDPVSGPQKKESGEPLQCKDLFGAALNKDFLQNGQLSVQEDGRGEPAMDSSQIVSRLVQIRDYIAKASYMRDDLVEKNERSANVERLSHLIDHLKEQEKSYLKFLQKMLARENEDDGVWTIDSAVRSGSIGESTSLNTDVQAEASDTMVSSLVPVTDADVTANPKGKSVRAALARDPQQEAKEELENLKKQHDLLKRMLQQQEQLKALQGRQAALLALQHKAEQAVAVVDESVVTETTGSVSGVSLTSELNEELIDLIQRFHNQLHDSQTQSVPDNRRQAESLSLTREISQSRNSSVSEHRSDEKAQLFNKMRMLQGKKQKMDKLLGELHTLRDQHLNNSSFFPASSSPQRSVDQRSTTSAASAPVGVVTVINGESNSLASAPYPSDSLASQNESEEDDNLNPTEKLQKLNEVRKRLNELRELVHYYEQTSDMMTDAVNENTKEEEETEDSGSDSEHGDPQPVTNIRNPQGISSWSEINSNSNVQCGTNNRDGRHLNTDCEINNRSAANIRTLKISSTLDCHNREDDKDTDLPQGEDDEVEEDRASEDSISSHRSSVGDVAGDAEFEQKINRLMAAKQKLRQLQNLAAMVQDDDPEPQVLTGNASNMGDFLGEMEEIKQQPNNVRVSTNKLQKDVGLNEKAREKFYEAKLQQQQRELKQLQEERRKLMEIQEKIEVLQKACPDLQVGRLSFKKTCENCDIRKCSVKHLWSEMRRHEILREELRRRRKQLEALMAEHQRRRELAETISTVAASVKSEGSEIQHTPQQSRTEKTMATWGGSTQCALDEEDGDEDGYLSDGLDQAEEEEDAPSINDSFSIYPNNQIPESVWKNCRPLSADGNYRPMSKTRQQQNISMKRQENFRWISELSYVEEKEQWQEQINQLKKQLEFSVSICQTLMQDQQTLSCFLQTLLAGPYNMMPNNVASSQVHLIMHQLNQCYTQLSWQQNNVQRLKQMLNDLMHQQEQQCQEKPSRKERGSSAPPPPSPVFCPFSFPPQPVNLFNIPGFTNISSFAPGINYNPVFPSGFGDFAHSGFPQSSEQQQHPLDHNTSGKTEYMAFPKPFESSSSNGAENQRSHRQPEDEVEKRSAWLNDSQEVKKDDQSQLKAGFPVSVQSIASGHKNQSDTSRRRNFDEESLESFSSMPDPVDPTTVTKTFKSRKASAQASLASKDKTPKSKNKRKNSSQLKGRIKNTGYDSASASSVCEPYKSTKSKHSEEVVHAKVFSKKNREQLEKIIKYSRSTEMSSETGSDLSMFEALRDTIYSEVATLISQNESRPHFLIELFHELQLLNTDYLRQRALYALQDIVTRHLSENNEKGKCIKSLNTATWIASNSELTPSESLASTDDETFDKNFPTEACHDCEQNDADNGSTMSTSSHFEPFATDDLGNTVIHLDQALARMREYERMKIEAESTLGSEGCSSNFQGATAAKLEGPSTSECLSVPQSSEASAVPCPRIDTQQLDRQIKAIMKEVIPFLKEHMNEVCSSQLLTSVRRMVLTLTQQNDESKEFVKFFHKQLGSILQDSLAKFAGRKLKDCGEDLLVEISEVLFNELAFFKLMQDLDNNSISVKQRCKRKIETTEEIQSLLQGLETYDGNEVPESIKSDASDQEEDEESESGPVAISLSKAETQALTNYGSGEDENEDEEIEFEEGPVDVQTSLQASNETATENEQNILVSLNIKNKTLNLNLIVALGEQDAATVLPHYLNVVENTPPLAVNTPESFITASKKAEESSSSLPENETQMLDAACVVNKSSAGSSESSMAGSPDTESPVLVNEYEAGSGNISQKSDEDDFVKVEDLPLKLAVYSEADLVKKIAAEAQTNSLSDELLDGGGQQDRELVGDAQTLKEPGKDYFLNHLHVLEKHSEHP</sequence>
<name>A0A803YFY7_MELGA</name>
<feature type="region of interest" description="Disordered" evidence="2">
    <location>
        <begin position="419"/>
        <end position="457"/>
    </location>
</feature>
<feature type="compositionally biased region" description="Polar residues" evidence="2">
    <location>
        <begin position="1215"/>
        <end position="1224"/>
    </location>
</feature>
<feature type="compositionally biased region" description="Pro residues" evidence="2">
    <location>
        <begin position="1132"/>
        <end position="1141"/>
    </location>
</feature>
<feature type="compositionally biased region" description="Acidic residues" evidence="2">
    <location>
        <begin position="687"/>
        <end position="698"/>
    </location>
</feature>
<dbReference type="InterPro" id="IPR031446">
    <property type="entry name" value="PCM1_C"/>
</dbReference>
<feature type="compositionally biased region" description="Polar residues" evidence="2">
    <location>
        <begin position="503"/>
        <end position="515"/>
    </location>
</feature>
<dbReference type="GO" id="GO:0071539">
    <property type="term" value="P:protein localization to centrosome"/>
    <property type="evidence" value="ECO:0007669"/>
    <property type="project" value="InterPro"/>
</dbReference>
<evidence type="ECO:0000259" key="3">
    <source>
        <dbReference type="Pfam" id="PF15717"/>
    </source>
</evidence>
<feature type="compositionally biased region" description="Polar residues" evidence="2">
    <location>
        <begin position="911"/>
        <end position="920"/>
    </location>
</feature>
<dbReference type="Pfam" id="PF15717">
    <property type="entry name" value="PCM1_C"/>
    <property type="match status" value="2"/>
</dbReference>
<dbReference type="PANTHER" id="PTHR14164:SF12">
    <property type="entry name" value="PERICENTRIOLAR MATERIAL 1 PROTEIN"/>
    <property type="match status" value="1"/>
</dbReference>
<feature type="region of interest" description="Disordered" evidence="2">
    <location>
        <begin position="674"/>
        <end position="712"/>
    </location>
</feature>
<reference evidence="4" key="3">
    <citation type="submission" date="2025-09" db="UniProtKB">
        <authorList>
            <consortium name="Ensembl"/>
        </authorList>
    </citation>
    <scope>IDENTIFICATION</scope>
</reference>
<keyword evidence="1" id="KW-0175">Coiled coil</keyword>
<dbReference type="GO" id="GO:1905515">
    <property type="term" value="P:non-motile cilium assembly"/>
    <property type="evidence" value="ECO:0007669"/>
    <property type="project" value="TreeGrafter"/>
</dbReference>
<feature type="compositionally biased region" description="Low complexity" evidence="2">
    <location>
        <begin position="1295"/>
        <end position="1304"/>
    </location>
</feature>
<evidence type="ECO:0000256" key="2">
    <source>
        <dbReference type="SAM" id="MobiDB-lite"/>
    </source>
</evidence>
<feature type="compositionally biased region" description="Basic and acidic residues" evidence="2">
    <location>
        <begin position="43"/>
        <end position="60"/>
    </location>
</feature>
<dbReference type="GO" id="GO:0034451">
    <property type="term" value="C:centriolar satellite"/>
    <property type="evidence" value="ECO:0007669"/>
    <property type="project" value="TreeGrafter"/>
</dbReference>
<feature type="region of interest" description="Disordered" evidence="2">
    <location>
        <begin position="530"/>
        <end position="561"/>
    </location>
</feature>
<feature type="compositionally biased region" description="Basic and acidic residues" evidence="2">
    <location>
        <begin position="674"/>
        <end position="684"/>
    </location>
</feature>
<accession>A0A803YFY7</accession>
<feature type="compositionally biased region" description="Polar residues" evidence="2">
    <location>
        <begin position="116"/>
        <end position="132"/>
    </location>
</feature>
<feature type="coiled-coil region" evidence="1">
    <location>
        <begin position="716"/>
        <end position="746"/>
    </location>
</feature>
<feature type="region of interest" description="Disordered" evidence="2">
    <location>
        <begin position="149"/>
        <end position="168"/>
    </location>
</feature>
<feature type="region of interest" description="Disordered" evidence="2">
    <location>
        <begin position="1"/>
        <end position="94"/>
    </location>
</feature>
<gene>
    <name evidence="4" type="primary">PCM1</name>
</gene>
<reference evidence="4 5" key="1">
    <citation type="journal article" date="2010" name="PLoS Biol.">
        <title>Multi-platform next-generation sequencing of the domestic turkey (Meleagris gallopavo): genome assembly and analysis.</title>
        <authorList>
            <person name="Dalloul R.A."/>
            <person name="Long J.A."/>
            <person name="Zimin A.V."/>
            <person name="Aslam L."/>
            <person name="Beal K."/>
            <person name="Blomberg L.A."/>
            <person name="Bouffard P."/>
            <person name="Burt D.W."/>
            <person name="Crasta O."/>
            <person name="Crooijmans R.P."/>
            <person name="Cooper K."/>
            <person name="Coulombe R.A."/>
            <person name="De S."/>
            <person name="Delany M.E."/>
            <person name="Dodgson J.B."/>
            <person name="Dong J.J."/>
            <person name="Evans C."/>
            <person name="Frederickson K.M."/>
            <person name="Flicek P."/>
            <person name="Florea L."/>
            <person name="Folkerts O."/>
            <person name="Groenen M.A."/>
            <person name="Harkins T.T."/>
            <person name="Herrero J."/>
            <person name="Hoffmann S."/>
            <person name="Megens H.J."/>
            <person name="Jiang A."/>
            <person name="de Jong P."/>
            <person name="Kaiser P."/>
            <person name="Kim H."/>
            <person name="Kim K.W."/>
            <person name="Kim S."/>
            <person name="Langenberger D."/>
            <person name="Lee M.K."/>
            <person name="Lee T."/>
            <person name="Mane S."/>
            <person name="Marcais G."/>
            <person name="Marz M."/>
            <person name="McElroy A.P."/>
            <person name="Modise T."/>
            <person name="Nefedov M."/>
            <person name="Notredame C."/>
            <person name="Paton I.R."/>
            <person name="Payne W.S."/>
            <person name="Pertea G."/>
            <person name="Prickett D."/>
            <person name="Puiu D."/>
            <person name="Qioa D."/>
            <person name="Raineri E."/>
            <person name="Ruffier M."/>
            <person name="Salzberg S.L."/>
            <person name="Schatz M.C."/>
            <person name="Scheuring C."/>
            <person name="Schmidt C.J."/>
            <person name="Schroeder S."/>
            <person name="Searle S.M."/>
            <person name="Smith E.J."/>
            <person name="Smith J."/>
            <person name="Sonstegard T.S."/>
            <person name="Stadler P.F."/>
            <person name="Tafer H."/>
            <person name="Tu Z.J."/>
            <person name="Van Tassell C.P."/>
            <person name="Vilella A.J."/>
            <person name="Williams K.P."/>
            <person name="Yorke J.A."/>
            <person name="Zhang L."/>
            <person name="Zhang H.B."/>
            <person name="Zhang X."/>
            <person name="Zhang Y."/>
            <person name="Reed K.M."/>
        </authorList>
    </citation>
    <scope>NUCLEOTIDE SEQUENCE [LARGE SCALE GENOMIC DNA]</scope>
</reference>
<feature type="region of interest" description="Disordered" evidence="2">
    <location>
        <begin position="1786"/>
        <end position="1805"/>
    </location>
</feature>
<feature type="compositionally biased region" description="Low complexity" evidence="2">
    <location>
        <begin position="493"/>
        <end position="502"/>
    </location>
</feature>
<organism evidence="4 5">
    <name type="scientific">Meleagris gallopavo</name>
    <name type="common">Wild turkey</name>
    <dbReference type="NCBI Taxonomy" id="9103"/>
    <lineage>
        <taxon>Eukaryota</taxon>
        <taxon>Metazoa</taxon>
        <taxon>Chordata</taxon>
        <taxon>Craniata</taxon>
        <taxon>Vertebrata</taxon>
        <taxon>Euteleostomi</taxon>
        <taxon>Archelosauria</taxon>
        <taxon>Archosauria</taxon>
        <taxon>Dinosauria</taxon>
        <taxon>Saurischia</taxon>
        <taxon>Theropoda</taxon>
        <taxon>Coelurosauria</taxon>
        <taxon>Aves</taxon>
        <taxon>Neognathae</taxon>
        <taxon>Galloanserae</taxon>
        <taxon>Galliformes</taxon>
        <taxon>Phasianidae</taxon>
        <taxon>Meleagridinae</taxon>
        <taxon>Meleagris</taxon>
    </lineage>
</organism>
<feature type="compositionally biased region" description="Acidic residues" evidence="2">
    <location>
        <begin position="937"/>
        <end position="961"/>
    </location>
</feature>